<sequence>MNAQIQMSDSNNSVAWKPDVAKIVADLAPVLNQLEQQRLTALGKRKTGGLVAAVIAGAGLLIGLLVSQAEPGAGLFTIFGAIVIALIAYMAIQGSATKEYLRQFKHQAFKEAARLVAPGIHYLPDSMVGMNQFKRSHLFNSRIDRYHGEDCFHGKVGETEILLSELHVERKETTTDSKGRSQTRWVTVFQGIYLIADFNKAFHSWVLVEPDVAEANFGWLGRKLQGLSGDLVRLENPEFERAFKIRAGDQVEARYLLTPDFQERLLRLRNTWPKGLSAAFIDSQMHLAIPKRENWFEPNLHQPANQTHQLKMFLEQLVILLYIPEVLDLNTRIWTK</sequence>
<feature type="transmembrane region" description="Helical" evidence="1">
    <location>
        <begin position="47"/>
        <end position="66"/>
    </location>
</feature>
<evidence type="ECO:0000256" key="1">
    <source>
        <dbReference type="SAM" id="Phobius"/>
    </source>
</evidence>
<keyword evidence="1" id="KW-0472">Membrane</keyword>
<dbReference type="InterPro" id="IPR021484">
    <property type="entry name" value="DUF3137"/>
</dbReference>
<dbReference type="EMBL" id="JAENIJ010000003">
    <property type="protein sequence ID" value="MBK1881418.1"/>
    <property type="molecule type" value="Genomic_DNA"/>
</dbReference>
<evidence type="ECO:0000313" key="3">
    <source>
        <dbReference type="Proteomes" id="UP000603141"/>
    </source>
</evidence>
<proteinExistence type="predicted"/>
<evidence type="ECO:0000313" key="2">
    <source>
        <dbReference type="EMBL" id="MBK1881418.1"/>
    </source>
</evidence>
<gene>
    <name evidence="2" type="ORF">JIN85_03260</name>
</gene>
<feature type="transmembrane region" description="Helical" evidence="1">
    <location>
        <begin position="72"/>
        <end position="92"/>
    </location>
</feature>
<keyword evidence="3" id="KW-1185">Reference proteome</keyword>
<dbReference type="AlphaFoldDB" id="A0A934S9S5"/>
<accession>A0A934S9S5</accession>
<dbReference type="Pfam" id="PF11335">
    <property type="entry name" value="DUF3137"/>
    <property type="match status" value="1"/>
</dbReference>
<reference evidence="2" key="1">
    <citation type="submission" date="2021-01" db="EMBL/GenBank/DDBJ databases">
        <title>Modified the classification status of verrucomicrobia.</title>
        <authorList>
            <person name="Feng X."/>
        </authorList>
    </citation>
    <scope>NUCLEOTIDE SEQUENCE</scope>
    <source>
        <strain evidence="2">KCTC 22041</strain>
    </source>
</reference>
<protein>
    <submittedName>
        <fullName evidence="2">DUF3137 domain-containing protein</fullName>
    </submittedName>
</protein>
<keyword evidence="1" id="KW-0812">Transmembrane</keyword>
<organism evidence="2 3">
    <name type="scientific">Luteolibacter pohnpeiensis</name>
    <dbReference type="NCBI Taxonomy" id="454153"/>
    <lineage>
        <taxon>Bacteria</taxon>
        <taxon>Pseudomonadati</taxon>
        <taxon>Verrucomicrobiota</taxon>
        <taxon>Verrucomicrobiia</taxon>
        <taxon>Verrucomicrobiales</taxon>
        <taxon>Verrucomicrobiaceae</taxon>
        <taxon>Luteolibacter</taxon>
    </lineage>
</organism>
<name>A0A934S9S5_9BACT</name>
<comment type="caution">
    <text evidence="2">The sequence shown here is derived from an EMBL/GenBank/DDBJ whole genome shotgun (WGS) entry which is preliminary data.</text>
</comment>
<dbReference type="Proteomes" id="UP000603141">
    <property type="component" value="Unassembled WGS sequence"/>
</dbReference>
<dbReference type="RefSeq" id="WP_200267594.1">
    <property type="nucleotide sequence ID" value="NZ_JAENIJ010000003.1"/>
</dbReference>
<keyword evidence="1" id="KW-1133">Transmembrane helix</keyword>